<keyword evidence="1" id="KW-0704">Schiff base</keyword>
<organism evidence="2 3">
    <name type="scientific">Phlebiopsis gigantea (strain 11061_1 CR5-6)</name>
    <name type="common">White-rot fungus</name>
    <name type="synonym">Peniophora gigantea</name>
    <dbReference type="NCBI Taxonomy" id="745531"/>
    <lineage>
        <taxon>Eukaryota</taxon>
        <taxon>Fungi</taxon>
        <taxon>Dikarya</taxon>
        <taxon>Basidiomycota</taxon>
        <taxon>Agaricomycotina</taxon>
        <taxon>Agaricomycetes</taxon>
        <taxon>Polyporales</taxon>
        <taxon>Phanerochaetaceae</taxon>
        <taxon>Phlebiopsis</taxon>
    </lineage>
</organism>
<evidence type="ECO:0000313" key="2">
    <source>
        <dbReference type="EMBL" id="KIP11955.1"/>
    </source>
</evidence>
<dbReference type="GO" id="GO:0005975">
    <property type="term" value="P:carbohydrate metabolic process"/>
    <property type="evidence" value="ECO:0007669"/>
    <property type="project" value="InterPro"/>
</dbReference>
<dbReference type="STRING" id="745531.A0A0C3SFE7"/>
<proteinExistence type="predicted"/>
<dbReference type="Pfam" id="PF00923">
    <property type="entry name" value="TAL_FSA"/>
    <property type="match status" value="1"/>
</dbReference>
<dbReference type="EMBL" id="KN840442">
    <property type="protein sequence ID" value="KIP11955.1"/>
    <property type="molecule type" value="Genomic_DNA"/>
</dbReference>
<dbReference type="HOGENOM" id="CLU_047470_1_0_1"/>
<dbReference type="SUPFAM" id="SSF51569">
    <property type="entry name" value="Aldolase"/>
    <property type="match status" value="1"/>
</dbReference>
<dbReference type="GO" id="GO:0009052">
    <property type="term" value="P:pentose-phosphate shunt, non-oxidative branch"/>
    <property type="evidence" value="ECO:0007669"/>
    <property type="project" value="TreeGrafter"/>
</dbReference>
<gene>
    <name evidence="2" type="ORF">PHLGIDRAFT_27585</name>
</gene>
<dbReference type="InterPro" id="IPR013785">
    <property type="entry name" value="Aldolase_TIM"/>
</dbReference>
<dbReference type="GO" id="GO:0004801">
    <property type="term" value="F:transaldolase activity"/>
    <property type="evidence" value="ECO:0007669"/>
    <property type="project" value="TreeGrafter"/>
</dbReference>
<evidence type="ECO:0008006" key="4">
    <source>
        <dbReference type="Google" id="ProtNLM"/>
    </source>
</evidence>
<dbReference type="Gene3D" id="3.20.20.70">
    <property type="entry name" value="Aldolase class I"/>
    <property type="match status" value="1"/>
</dbReference>
<dbReference type="OrthoDB" id="1711136at2759"/>
<keyword evidence="3" id="KW-1185">Reference proteome</keyword>
<sequence length="332" mass="35709">MATLLSQVRDLLAVDVDSMDPAVAARHTSETVKFVDMTSNQAIVHAEASKPDSADLKAAVNRAKNASNDPEQQVSDALEILAVLLAKRVAPYLTGRVLVQTSPSAAYDADKTVAQAERYVALFEAEGIPRSRVTIKIPSTPESIIACQRLQKAGINTLATCLFNLPQALAAHQAGCTYIAPYFNELRVHFEPSTWKAYEDTFNEHPVIAIIGNIIGVYKAIGSKTLVMPASIVTLDECLALVALRPDHLTISPPILDKLAAEPATEVPAKKVEIAKVSSDVLEADWLGNDAQTLKDAIANDAEAARKLTDALTIFDGMEQKTTVLIKELLSA</sequence>
<evidence type="ECO:0000256" key="1">
    <source>
        <dbReference type="ARBA" id="ARBA00023270"/>
    </source>
</evidence>
<evidence type="ECO:0000313" key="3">
    <source>
        <dbReference type="Proteomes" id="UP000053257"/>
    </source>
</evidence>
<protein>
    <recommendedName>
        <fullName evidence="4">Transaldolase</fullName>
    </recommendedName>
</protein>
<dbReference type="PANTHER" id="PTHR10683">
    <property type="entry name" value="TRANSALDOLASE"/>
    <property type="match status" value="1"/>
</dbReference>
<dbReference type="AlphaFoldDB" id="A0A0C3SFE7"/>
<dbReference type="InterPro" id="IPR001585">
    <property type="entry name" value="TAL/FSA"/>
</dbReference>
<name>A0A0C3SFE7_PHLG1</name>
<reference evidence="2 3" key="1">
    <citation type="journal article" date="2014" name="PLoS Genet.">
        <title>Analysis of the Phlebiopsis gigantea genome, transcriptome and secretome provides insight into its pioneer colonization strategies of wood.</title>
        <authorList>
            <person name="Hori C."/>
            <person name="Ishida T."/>
            <person name="Igarashi K."/>
            <person name="Samejima M."/>
            <person name="Suzuki H."/>
            <person name="Master E."/>
            <person name="Ferreira P."/>
            <person name="Ruiz-Duenas F.J."/>
            <person name="Held B."/>
            <person name="Canessa P."/>
            <person name="Larrondo L.F."/>
            <person name="Schmoll M."/>
            <person name="Druzhinina I.S."/>
            <person name="Kubicek C.P."/>
            <person name="Gaskell J.A."/>
            <person name="Kersten P."/>
            <person name="St John F."/>
            <person name="Glasner J."/>
            <person name="Sabat G."/>
            <person name="Splinter BonDurant S."/>
            <person name="Syed K."/>
            <person name="Yadav J."/>
            <person name="Mgbeahuruike A.C."/>
            <person name="Kovalchuk A."/>
            <person name="Asiegbu F.O."/>
            <person name="Lackner G."/>
            <person name="Hoffmeister D."/>
            <person name="Rencoret J."/>
            <person name="Gutierrez A."/>
            <person name="Sun H."/>
            <person name="Lindquist E."/>
            <person name="Barry K."/>
            <person name="Riley R."/>
            <person name="Grigoriev I.V."/>
            <person name="Henrissat B."/>
            <person name="Kues U."/>
            <person name="Berka R.M."/>
            <person name="Martinez A.T."/>
            <person name="Covert S.F."/>
            <person name="Blanchette R.A."/>
            <person name="Cullen D."/>
        </authorList>
    </citation>
    <scope>NUCLEOTIDE SEQUENCE [LARGE SCALE GENOMIC DNA]</scope>
    <source>
        <strain evidence="2 3">11061_1 CR5-6</strain>
    </source>
</reference>
<accession>A0A0C3SFE7</accession>
<dbReference type="Proteomes" id="UP000053257">
    <property type="component" value="Unassembled WGS sequence"/>
</dbReference>
<dbReference type="PANTHER" id="PTHR10683:SF39">
    <property type="entry name" value="TRANSALDOLASE"/>
    <property type="match status" value="1"/>
</dbReference>